<feature type="domain" description="PID" evidence="1">
    <location>
        <begin position="231"/>
        <end position="263"/>
    </location>
</feature>
<dbReference type="InterPro" id="IPR006020">
    <property type="entry name" value="PTB/PI_dom"/>
</dbReference>
<dbReference type="OrthoDB" id="73997at2759"/>
<dbReference type="AlphaFoldDB" id="A0A9P1IBL7"/>
<evidence type="ECO:0000313" key="2">
    <source>
        <dbReference type="EMBL" id="CAI5441961.1"/>
    </source>
</evidence>
<sequence>MHCLLLLLQGFLQKFPQKSDILQLLIDYKFCDYNFAIYLELVNIYRINYDLDDYQPSSSLCLSKRPIAQTLLFQRDALKTEMSVWVKDREIRREIYRLIYKNGWNICWAHLRAFIISCAIPDLEDESIEESDVRRILMILANAEDFVNDDMKLKLARILEKKKYLWTLDSTKCAMKQVESIICDKPVDSAWIRNSFNLEDVEAKEIALNTGCRFVSDLKPNATFSDNFYKDHELKLISAVAMYLQDDDSDIREKASSYLCHLFSYSSPLNPAVCRLLISNWILRNGDSDYSDDEDENLEEEEDLDAFADDSLFDACSFNQYAEREVFGNVQLYYSIRERIGEPSDVFELEMDFD</sequence>
<reference evidence="2" key="1">
    <citation type="submission" date="2022-11" db="EMBL/GenBank/DDBJ databases">
        <authorList>
            <person name="Kikuchi T."/>
        </authorList>
    </citation>
    <scope>NUCLEOTIDE SEQUENCE</scope>
    <source>
        <strain evidence="2">PS1010</strain>
    </source>
</reference>
<organism evidence="2 3">
    <name type="scientific">Caenorhabditis angaria</name>
    <dbReference type="NCBI Taxonomy" id="860376"/>
    <lineage>
        <taxon>Eukaryota</taxon>
        <taxon>Metazoa</taxon>
        <taxon>Ecdysozoa</taxon>
        <taxon>Nematoda</taxon>
        <taxon>Chromadorea</taxon>
        <taxon>Rhabditida</taxon>
        <taxon>Rhabditina</taxon>
        <taxon>Rhabditomorpha</taxon>
        <taxon>Rhabditoidea</taxon>
        <taxon>Rhabditidae</taxon>
        <taxon>Peloderinae</taxon>
        <taxon>Caenorhabditis</taxon>
    </lineage>
</organism>
<evidence type="ECO:0000313" key="3">
    <source>
        <dbReference type="Proteomes" id="UP001152747"/>
    </source>
</evidence>
<dbReference type="EMBL" id="CANHGI010000002">
    <property type="protein sequence ID" value="CAI5441961.1"/>
    <property type="molecule type" value="Genomic_DNA"/>
</dbReference>
<evidence type="ECO:0000259" key="1">
    <source>
        <dbReference type="PROSITE" id="PS01179"/>
    </source>
</evidence>
<keyword evidence="3" id="KW-1185">Reference proteome</keyword>
<comment type="caution">
    <text evidence="2">The sequence shown here is derived from an EMBL/GenBank/DDBJ whole genome shotgun (WGS) entry which is preliminary data.</text>
</comment>
<accession>A0A9P1IBL7</accession>
<name>A0A9P1IBL7_9PELO</name>
<gene>
    <name evidence="2" type="ORF">CAMP_LOCUS4598</name>
</gene>
<dbReference type="PROSITE" id="PS01179">
    <property type="entry name" value="PID"/>
    <property type="match status" value="1"/>
</dbReference>
<proteinExistence type="predicted"/>
<dbReference type="Proteomes" id="UP001152747">
    <property type="component" value="Unassembled WGS sequence"/>
</dbReference>
<protein>
    <recommendedName>
        <fullName evidence="1">PID domain-containing protein</fullName>
    </recommendedName>
</protein>